<evidence type="ECO:0000256" key="3">
    <source>
        <dbReference type="ARBA" id="ARBA00022741"/>
    </source>
</evidence>
<keyword evidence="3" id="KW-0547">Nucleotide-binding</keyword>
<accession>A0A0K0G362</accession>
<dbReference type="InterPro" id="IPR010935">
    <property type="entry name" value="SMC_hinge"/>
</dbReference>
<feature type="coiled-coil region" evidence="9">
    <location>
        <begin position="1024"/>
        <end position="1082"/>
    </location>
</feature>
<dbReference type="Pfam" id="PF02463">
    <property type="entry name" value="SMC_N"/>
    <property type="match status" value="1"/>
</dbReference>
<feature type="coiled-coil region" evidence="9">
    <location>
        <begin position="412"/>
        <end position="474"/>
    </location>
</feature>
<dbReference type="PANTHER" id="PTHR18937:SF172">
    <property type="entry name" value="STRUCTURAL MAINTENANCE OF CHROMOSOMES PROTEIN"/>
    <property type="match status" value="1"/>
</dbReference>
<reference evidence="12" key="2">
    <citation type="submission" date="2015-08" db="UniProtKB">
        <authorList>
            <consortium name="WormBaseParasite"/>
        </authorList>
    </citation>
    <scope>IDENTIFICATION</scope>
</reference>
<evidence type="ECO:0000259" key="10">
    <source>
        <dbReference type="SMART" id="SM00968"/>
    </source>
</evidence>
<reference evidence="11" key="1">
    <citation type="submission" date="2014-07" db="EMBL/GenBank/DDBJ databases">
        <authorList>
            <person name="Martin A.A"/>
            <person name="De Silva N."/>
        </authorList>
    </citation>
    <scope>NUCLEOTIDE SEQUENCE</scope>
</reference>
<keyword evidence="6" id="KW-0226">DNA condensation</keyword>
<evidence type="ECO:0000256" key="6">
    <source>
        <dbReference type="ARBA" id="ARBA00023067"/>
    </source>
</evidence>
<dbReference type="InterPro" id="IPR003395">
    <property type="entry name" value="RecF/RecN/SMC_N"/>
</dbReference>
<dbReference type="Gene3D" id="1.20.1060.20">
    <property type="match status" value="1"/>
</dbReference>
<dbReference type="PANTHER" id="PTHR18937">
    <property type="entry name" value="STRUCTURAL MAINTENANCE OF CHROMOSOMES SMC FAMILY MEMBER"/>
    <property type="match status" value="1"/>
</dbReference>
<dbReference type="InterPro" id="IPR036277">
    <property type="entry name" value="SMC_hinge_sf"/>
</dbReference>
<dbReference type="Proteomes" id="UP000035680">
    <property type="component" value="Unassembled WGS sequence"/>
</dbReference>
<keyword evidence="11" id="KW-1185">Reference proteome</keyword>
<dbReference type="InterPro" id="IPR024704">
    <property type="entry name" value="SMC"/>
</dbReference>
<sequence>MDFLEDSRDIGNDLMDTSENHQDDDWLWLLGQSPGGLVENMDFQEIGDDFMDTSENHQDDVFEELLEQFDGELLDYMDSSNAFVSDNLDFQIQNNDNEDYDRNISTLTLLNEVENQNVPGGDDLKICEMNNIALESYSNLLNLEIPDGVVKTSGASGLEGRLVIDVIELENFKSYYGVKKIGPLSHGLSCVIGPNGSGKSNIFDCILFVFDYNVKKCRARKASEFIHTSSKVTCSFAKVTIHFKRIKNVDVGYFDVPGSSFSVGRKITNDNKSFFYRNGTKINRDDLRTLLKYHGLGLDHDRFLILQGEIESISLLKPKAEKEDEDSLLGLFDDIIGTSRYKEPIGKVSNAISELQKKVAAINGKLRDSERLKLLMDEKARKCIKESRIQNGISDLRFQKYCIQKMKAEEQCSKYQKQVQVCQDSINQLNEEVTDLEREVKVIEDEQTNAKNEFDKLQREIEKVKELLRVSELEVHKIVRDLTRAEEFLRLKEIRNDALHKEIIKLREISNKVVEEKEEAQRKLREYDAIEKEYATTKKNAEQLFEVEKSKWLSEFESKQEKVVVLKDEINNLVNDKKKLEIKVNQLTSPRTIIEEQIKNTESSIEKIISTNTSNMEKKEQLLRSAQETETEISNLMQEIQSYEEMIKEQTGILEAKTEELNKLSRKYDYLMDQENITPSSEIHKFLNSLNYSGFIGRLGDLASVGKEYDIALSTLGGSSLEMFVVNKVEDAQYLVEQLKENKKGRGTFICINEMNNKYGNVSSKKVTSYPGTKKAIDLLQNMSPDYFTCFYHVFKDSVVVDSIDSAKQFTSQSTGYYPRTVTLDGSVFNTSGTIEGGGRPLSGLIGEKKYSDVYKNESLKTDLRDKLEKSRRQVDTLQESFHKLKKDKMKAESELRVKQSFLDGTLKVQQRNIEIALAGGEERLKTSQNTLNDLQADLSQVEIDVTVCNTLAQEIEALEGEIQNKEEKLQKREAEFNKVKAKVDKLYNNILGIPSQNFEQCMAEKKTCEYDIKNCDKKIALYSKKSQHKVNELEKNEKEINEMRENYETLQEQERLGSENKNKLTTELQTLTGLINEVNETLNLQTGIHEKKMSILDLKNELSKKDAILRSDKIMFEIYKAKVSLLEEKIEKSQYVFYNFMGKLPIDLLEYKNDEQFYSKRIDEAEKHFMRTLDNELENHGSLMVKVPIMPLTVGEIEVLLNKEEEIEVKLKVLKEFSSDSLDESVISKYIEQEKVYNSNHSISTQLNNVYEALKQKHTNWICQRIKEFDIGFRAIARNVKNVYRSITFGGDAELDYCDMFDPYNFGILYKIRPPSKGWRKLENLSGGEKTLASLSLIFGLHEYNPTPLYIMDEIDAALDFRNVAIIGMYIKEKTTDAQFIVVSLRKEMYELADDCICIWKVGDCTATGSSDMGNINSKLSGWSDFGELVSNNETRKNLESLGRLLMDHI</sequence>
<comment type="subcellular location">
    <subcellularLocation>
        <location evidence="1 8">Nucleus</location>
    </subcellularLocation>
</comment>
<evidence type="ECO:0000313" key="11">
    <source>
        <dbReference type="Proteomes" id="UP000035680"/>
    </source>
</evidence>
<dbReference type="Gene3D" id="3.30.70.1620">
    <property type="match status" value="1"/>
</dbReference>
<protein>
    <recommendedName>
        <fullName evidence="8">Structural maintenance of chromosomes protein</fullName>
    </recommendedName>
</protein>
<evidence type="ECO:0000256" key="1">
    <source>
        <dbReference type="ARBA" id="ARBA00004123"/>
    </source>
</evidence>
<evidence type="ECO:0000256" key="2">
    <source>
        <dbReference type="ARBA" id="ARBA00006005"/>
    </source>
</evidence>
<dbReference type="Gene3D" id="3.40.50.300">
    <property type="entry name" value="P-loop containing nucleotide triphosphate hydrolases"/>
    <property type="match status" value="2"/>
</dbReference>
<evidence type="ECO:0000256" key="8">
    <source>
        <dbReference type="PIRNR" id="PIRNR005719"/>
    </source>
</evidence>
<evidence type="ECO:0000256" key="7">
    <source>
        <dbReference type="ARBA" id="ARBA00023242"/>
    </source>
</evidence>
<dbReference type="SMART" id="SM00968">
    <property type="entry name" value="SMC_hinge"/>
    <property type="match status" value="1"/>
</dbReference>
<evidence type="ECO:0000256" key="4">
    <source>
        <dbReference type="ARBA" id="ARBA00022840"/>
    </source>
</evidence>
<name>A0A0K0G362_STRVS</name>
<dbReference type="GO" id="GO:0007076">
    <property type="term" value="P:mitotic chromosome condensation"/>
    <property type="evidence" value="ECO:0007669"/>
    <property type="project" value="TreeGrafter"/>
</dbReference>
<dbReference type="SUPFAM" id="SSF75553">
    <property type="entry name" value="Smc hinge domain"/>
    <property type="match status" value="1"/>
</dbReference>
<keyword evidence="5 9" id="KW-0175">Coiled coil</keyword>
<dbReference type="WBParaSite" id="SVE_1916300.1">
    <property type="protein sequence ID" value="SVE_1916300.1"/>
    <property type="gene ID" value="SVE_1916300"/>
</dbReference>
<evidence type="ECO:0000256" key="5">
    <source>
        <dbReference type="ARBA" id="ARBA00023054"/>
    </source>
</evidence>
<comment type="similarity">
    <text evidence="2">Belongs to the SMC family. SMC4 subfamily.</text>
</comment>
<proteinExistence type="inferred from homology"/>
<dbReference type="Pfam" id="PF06470">
    <property type="entry name" value="SMC_hinge"/>
    <property type="match status" value="1"/>
</dbReference>
<dbReference type="PIRSF" id="PIRSF005719">
    <property type="entry name" value="SMC"/>
    <property type="match status" value="1"/>
</dbReference>
<dbReference type="GO" id="GO:0016887">
    <property type="term" value="F:ATP hydrolysis activity"/>
    <property type="evidence" value="ECO:0007669"/>
    <property type="project" value="InterPro"/>
</dbReference>
<evidence type="ECO:0000256" key="9">
    <source>
        <dbReference type="SAM" id="Coils"/>
    </source>
</evidence>
<dbReference type="GO" id="GO:0000796">
    <property type="term" value="C:condensin complex"/>
    <property type="evidence" value="ECO:0007669"/>
    <property type="project" value="TreeGrafter"/>
</dbReference>
<keyword evidence="4" id="KW-0067">ATP-binding</keyword>
<dbReference type="InterPro" id="IPR027417">
    <property type="entry name" value="P-loop_NTPase"/>
</dbReference>
<dbReference type="GO" id="GO:0005524">
    <property type="term" value="F:ATP binding"/>
    <property type="evidence" value="ECO:0007669"/>
    <property type="project" value="UniProtKB-KW"/>
</dbReference>
<feature type="coiled-coil region" evidence="9">
    <location>
        <begin position="619"/>
        <end position="674"/>
    </location>
</feature>
<keyword evidence="7 8" id="KW-0539">Nucleus</keyword>
<dbReference type="GO" id="GO:0005634">
    <property type="term" value="C:nucleus"/>
    <property type="evidence" value="ECO:0007669"/>
    <property type="project" value="UniProtKB-SubCell"/>
</dbReference>
<dbReference type="STRING" id="75913.A0A0K0G362"/>
<organism evidence="11 12">
    <name type="scientific">Strongyloides venezuelensis</name>
    <name type="common">Threadworm</name>
    <dbReference type="NCBI Taxonomy" id="75913"/>
    <lineage>
        <taxon>Eukaryota</taxon>
        <taxon>Metazoa</taxon>
        <taxon>Ecdysozoa</taxon>
        <taxon>Nematoda</taxon>
        <taxon>Chromadorea</taxon>
        <taxon>Rhabditida</taxon>
        <taxon>Tylenchina</taxon>
        <taxon>Panagrolaimomorpha</taxon>
        <taxon>Strongyloidoidea</taxon>
        <taxon>Strongyloididae</taxon>
        <taxon>Strongyloides</taxon>
    </lineage>
</organism>
<dbReference type="SUPFAM" id="SSF52540">
    <property type="entry name" value="P-loop containing nucleoside triphosphate hydrolases"/>
    <property type="match status" value="1"/>
</dbReference>
<evidence type="ECO:0000313" key="12">
    <source>
        <dbReference type="WBParaSite" id="SVE_1916300.1"/>
    </source>
</evidence>
<feature type="coiled-coil region" evidence="9">
    <location>
        <begin position="861"/>
        <end position="990"/>
    </location>
</feature>
<feature type="coiled-coil region" evidence="9">
    <location>
        <begin position="503"/>
        <end position="583"/>
    </location>
</feature>
<feature type="domain" description="SMC hinge" evidence="10">
    <location>
        <begin position="693"/>
        <end position="811"/>
    </location>
</feature>